<dbReference type="AlphaFoldDB" id="A0A6L2PKZ7"/>
<feature type="compositionally biased region" description="Basic residues" evidence="1">
    <location>
        <begin position="259"/>
        <end position="270"/>
    </location>
</feature>
<evidence type="ECO:0000256" key="1">
    <source>
        <dbReference type="SAM" id="MobiDB-lite"/>
    </source>
</evidence>
<sequence length="599" mass="68875">MQNISPPCRTVEDVRTRQSYSAMKRVLIQDDDEDLFSVPLQPFVYHYYKENSKEIRRMVKRQGAGFWIQFVTSFRSFVSNSVLDRTGGCESYEEAFIDMLKILTTENSFTEFISLIESLKTLHVLLGSQYGKCLFHSTVIKLREHNRTSSPLHTFPIYSRFVGAVVVLYQRWKHALRIRAGTPPAKWTPPSHWSQQNGHGPRLYECYLYDRWGDTLYRVIHVDKEVMKFFNPQKADDSGSASSSKNQNNMSNVYTTQQRKNRNRRRRNRNKDKNGGKEQKRETDPSVATSNTSESTGTFRYDRLFKFSSKKMNGDSGGSNVEEGGAQKSGMSLSTAKEASGTANTTRKDSSLGYNELFSFKEKGHVSGYSDTASSAKDAQKEGVHPPAETELATDTGATSTVKETEEKGSFRYDRLFNFSTRKQNAPEMTDNGARTNKTREEDFFRYDRLFNFSTRKQNAPEKTDNGARTNKTREEDFFRYDRLFNFSRRKQNAPENTDNRARTNKAEEKDFFRYDRLFSFSAGKQNFTDNTDEASISNLMHKCSNCNILEKYPGMYKACRRCLAEGVQAPKVYCGEHCGREYEVHYGVLVVVLNIHVL</sequence>
<name>A0A6L2PKZ7_COPFO</name>
<proteinExistence type="predicted"/>
<dbReference type="InParanoid" id="A0A6L2PKZ7"/>
<organism evidence="2 3">
    <name type="scientific">Coptotermes formosanus</name>
    <name type="common">Formosan subterranean termite</name>
    <dbReference type="NCBI Taxonomy" id="36987"/>
    <lineage>
        <taxon>Eukaryota</taxon>
        <taxon>Metazoa</taxon>
        <taxon>Ecdysozoa</taxon>
        <taxon>Arthropoda</taxon>
        <taxon>Hexapoda</taxon>
        <taxon>Insecta</taxon>
        <taxon>Pterygota</taxon>
        <taxon>Neoptera</taxon>
        <taxon>Polyneoptera</taxon>
        <taxon>Dictyoptera</taxon>
        <taxon>Blattodea</taxon>
        <taxon>Blattoidea</taxon>
        <taxon>Termitoidae</taxon>
        <taxon>Rhinotermitidae</taxon>
        <taxon>Coptotermes</taxon>
    </lineage>
</organism>
<feature type="region of interest" description="Disordered" evidence="1">
    <location>
        <begin position="310"/>
        <end position="349"/>
    </location>
</feature>
<feature type="compositionally biased region" description="Polar residues" evidence="1">
    <location>
        <begin position="329"/>
        <end position="345"/>
    </location>
</feature>
<feature type="compositionally biased region" description="Low complexity" evidence="1">
    <location>
        <begin position="238"/>
        <end position="248"/>
    </location>
</feature>
<protein>
    <submittedName>
        <fullName evidence="2">Uncharacterized protein</fullName>
    </submittedName>
</protein>
<comment type="caution">
    <text evidence="2">The sequence shown here is derived from an EMBL/GenBank/DDBJ whole genome shotgun (WGS) entry which is preliminary data.</text>
</comment>
<evidence type="ECO:0000313" key="2">
    <source>
        <dbReference type="EMBL" id="GFG33034.1"/>
    </source>
</evidence>
<feature type="compositionally biased region" description="Polar residues" evidence="1">
    <location>
        <begin position="286"/>
        <end position="295"/>
    </location>
</feature>
<feature type="region of interest" description="Disordered" evidence="1">
    <location>
        <begin position="367"/>
        <end position="405"/>
    </location>
</feature>
<accession>A0A6L2PKZ7</accession>
<feature type="compositionally biased region" description="Polar residues" evidence="1">
    <location>
        <begin position="249"/>
        <end position="258"/>
    </location>
</feature>
<reference evidence="3" key="1">
    <citation type="submission" date="2020-01" db="EMBL/GenBank/DDBJ databases">
        <title>Draft genome sequence of the Termite Coptotermes fromosanus.</title>
        <authorList>
            <person name="Itakura S."/>
            <person name="Yosikawa Y."/>
            <person name="Umezawa K."/>
        </authorList>
    </citation>
    <scope>NUCLEOTIDE SEQUENCE [LARGE SCALE GENOMIC DNA]</scope>
</reference>
<keyword evidence="3" id="KW-1185">Reference proteome</keyword>
<dbReference type="EMBL" id="BLKM01011376">
    <property type="protein sequence ID" value="GFG33034.1"/>
    <property type="molecule type" value="Genomic_DNA"/>
</dbReference>
<gene>
    <name evidence="2" type="ORF">Cfor_00047</name>
</gene>
<feature type="region of interest" description="Disordered" evidence="1">
    <location>
        <begin position="233"/>
        <end position="295"/>
    </location>
</feature>
<feature type="compositionally biased region" description="Basic and acidic residues" evidence="1">
    <location>
        <begin position="271"/>
        <end position="284"/>
    </location>
</feature>
<dbReference type="OrthoDB" id="8195425at2759"/>
<dbReference type="Proteomes" id="UP000502823">
    <property type="component" value="Unassembled WGS sequence"/>
</dbReference>
<evidence type="ECO:0000313" key="3">
    <source>
        <dbReference type="Proteomes" id="UP000502823"/>
    </source>
</evidence>